<keyword evidence="1" id="KW-1133">Transmembrane helix</keyword>
<feature type="transmembrane region" description="Helical" evidence="1">
    <location>
        <begin position="60"/>
        <end position="78"/>
    </location>
</feature>
<organism evidence="2 3">
    <name type="scientific">Peptoniphilus ovalis</name>
    <dbReference type="NCBI Taxonomy" id="2841503"/>
    <lineage>
        <taxon>Bacteria</taxon>
        <taxon>Bacillati</taxon>
        <taxon>Bacillota</taxon>
        <taxon>Tissierellia</taxon>
        <taxon>Tissierellales</taxon>
        <taxon>Peptoniphilaceae</taxon>
        <taxon>Peptoniphilus</taxon>
    </lineage>
</organism>
<comment type="caution">
    <text evidence="2">The sequence shown here is derived from an EMBL/GenBank/DDBJ whole genome shotgun (WGS) entry which is preliminary data.</text>
</comment>
<proteinExistence type="predicted"/>
<dbReference type="Pfam" id="PF10825">
    <property type="entry name" value="DUF2752"/>
    <property type="match status" value="1"/>
</dbReference>
<reference evidence="2 3" key="1">
    <citation type="submission" date="2021-06" db="EMBL/GenBank/DDBJ databases">
        <authorList>
            <person name="Sun Q."/>
            <person name="Li D."/>
        </authorList>
    </citation>
    <scope>NUCLEOTIDE SEQUENCE [LARGE SCALE GENOMIC DNA]</scope>
    <source>
        <strain evidence="2 3">MSJ-1</strain>
    </source>
</reference>
<dbReference type="RefSeq" id="WP_216548563.1">
    <property type="nucleotide sequence ID" value="NZ_JAHLQO010000002.1"/>
</dbReference>
<dbReference type="Proteomes" id="UP000783742">
    <property type="component" value="Unassembled WGS sequence"/>
</dbReference>
<gene>
    <name evidence="2" type="ORF">KQI68_02545</name>
</gene>
<keyword evidence="3" id="KW-1185">Reference proteome</keyword>
<evidence type="ECO:0000256" key="1">
    <source>
        <dbReference type="SAM" id="Phobius"/>
    </source>
</evidence>
<accession>A0ABS6FGX0</accession>
<keyword evidence="1" id="KW-0472">Membrane</keyword>
<name>A0ABS6FGX0_9FIRM</name>
<sequence>MKRKTKDFIIFILAVVFFYGTLHLLGYTCPIKALTGISCPGCGMTRAWIYLLKLDFKTAFYYHPLFIIPLIVLIGYVFQNKLPKKFTKIVFYIFIILFFVVYIYRMFTPNEIVVFRPKDSIFYKIITKLIN</sequence>
<evidence type="ECO:0000313" key="2">
    <source>
        <dbReference type="EMBL" id="MBU5668713.1"/>
    </source>
</evidence>
<protein>
    <submittedName>
        <fullName evidence="2">DUF2752 domain-containing protein</fullName>
    </submittedName>
</protein>
<feature type="transmembrane region" description="Helical" evidence="1">
    <location>
        <begin position="7"/>
        <end position="25"/>
    </location>
</feature>
<dbReference type="EMBL" id="JAHLQO010000002">
    <property type="protein sequence ID" value="MBU5668713.1"/>
    <property type="molecule type" value="Genomic_DNA"/>
</dbReference>
<evidence type="ECO:0000313" key="3">
    <source>
        <dbReference type="Proteomes" id="UP000783742"/>
    </source>
</evidence>
<dbReference type="InterPro" id="IPR021215">
    <property type="entry name" value="DUF2752"/>
</dbReference>
<keyword evidence="1" id="KW-0812">Transmembrane</keyword>
<feature type="transmembrane region" description="Helical" evidence="1">
    <location>
        <begin position="90"/>
        <end position="107"/>
    </location>
</feature>